<accession>A0A9Q2FKY3</accession>
<protein>
    <submittedName>
        <fullName evidence="1">Glycosyltransferase family 4 protein</fullName>
    </submittedName>
</protein>
<evidence type="ECO:0000313" key="1">
    <source>
        <dbReference type="EMBL" id="MBF0870774.1"/>
    </source>
</evidence>
<dbReference type="RefSeq" id="WP_061932989.1">
    <property type="nucleotide sequence ID" value="NZ_JABCQN010000003.1"/>
</dbReference>
<dbReference type="PANTHER" id="PTHR46656:SF3">
    <property type="entry name" value="PUTATIVE-RELATED"/>
    <property type="match status" value="1"/>
</dbReference>
<dbReference type="PANTHER" id="PTHR46656">
    <property type="entry name" value="PUTATIVE-RELATED"/>
    <property type="match status" value="1"/>
</dbReference>
<name>A0A9Q2FKY3_GLUJA</name>
<reference evidence="1" key="1">
    <citation type="submission" date="2020-04" db="EMBL/GenBank/DDBJ databases">
        <authorList>
            <person name="Sombolestani A."/>
        </authorList>
    </citation>
    <scope>NUCLEOTIDE SEQUENCE</scope>
    <source>
        <strain evidence="1">R71697</strain>
    </source>
</reference>
<dbReference type="EMBL" id="JABCQN010000003">
    <property type="protein sequence ID" value="MBF0870774.1"/>
    <property type="molecule type" value="Genomic_DNA"/>
</dbReference>
<proteinExistence type="predicted"/>
<sequence>MSRSAGLSVFHRLWRKLPPQQRRRFFAWATAIVTPGVRASYPRHASGVIIAGEFSRGSGLGEGARLMVAALRKLGILCATWDIETYRLDGDAVGPGAPLIVHVNAPMLPAVLLRMPRTLRTGRKVIGYWAWELPIVPDTWKHARRHIHEIWAPSRFTADALVSLNRPVRIVEHPVGLAGQIPSARNRAFFGLPEKAVTVLVSFNLASSMVRKNPIDTILAFREAFGDRPDRILILKIGHTEHYPEDMAAIRTAVNGAPNIQIQTQHYNGADRLALMQCCDIVLSLHRSEGFGLVVAEAMALGRCVVATDWSATAEFLDSTCGLPAAYSLVPAHDPRGVLEMPQTCWALPDRQSAVQALRLAADHPDLRARLGTAAQKRIAKHLDGTSLLKAIHAAGVEAWR</sequence>
<reference evidence="1" key="2">
    <citation type="submission" date="2020-11" db="EMBL/GenBank/DDBJ databases">
        <title>Description of novel Gluconobacter species.</title>
        <authorList>
            <person name="Cleenwerck I."/>
            <person name="Cnockaert M."/>
            <person name="Borremans W."/>
            <person name="Wieme A.D."/>
            <person name="De Vuyst L."/>
            <person name="Vandamme P."/>
        </authorList>
    </citation>
    <scope>NUCLEOTIDE SEQUENCE</scope>
    <source>
        <strain evidence="1">R71697</strain>
    </source>
</reference>
<dbReference type="AlphaFoldDB" id="A0A9Q2FKY3"/>
<dbReference type="CDD" id="cd03801">
    <property type="entry name" value="GT4_PimA-like"/>
    <property type="match status" value="1"/>
</dbReference>
<dbReference type="Proteomes" id="UP000661006">
    <property type="component" value="Unassembled WGS sequence"/>
</dbReference>
<evidence type="ECO:0000313" key="2">
    <source>
        <dbReference type="Proteomes" id="UP000661006"/>
    </source>
</evidence>
<dbReference type="SUPFAM" id="SSF53756">
    <property type="entry name" value="UDP-Glycosyltransferase/glycogen phosphorylase"/>
    <property type="match status" value="1"/>
</dbReference>
<comment type="caution">
    <text evidence="1">The sequence shown here is derived from an EMBL/GenBank/DDBJ whole genome shotgun (WGS) entry which is preliminary data.</text>
</comment>
<organism evidence="1 2">
    <name type="scientific">Gluconobacter japonicus</name>
    <dbReference type="NCBI Taxonomy" id="376620"/>
    <lineage>
        <taxon>Bacteria</taxon>
        <taxon>Pseudomonadati</taxon>
        <taxon>Pseudomonadota</taxon>
        <taxon>Alphaproteobacteria</taxon>
        <taxon>Acetobacterales</taxon>
        <taxon>Acetobacteraceae</taxon>
        <taxon>Gluconobacter</taxon>
    </lineage>
</organism>
<dbReference type="Gene3D" id="3.40.50.2000">
    <property type="entry name" value="Glycogen Phosphorylase B"/>
    <property type="match status" value="1"/>
</dbReference>
<gene>
    <name evidence="1" type="ORF">HKD32_07925</name>
</gene>
<dbReference type="GeneID" id="81474621"/>
<dbReference type="Pfam" id="PF13692">
    <property type="entry name" value="Glyco_trans_1_4"/>
    <property type="match status" value="1"/>
</dbReference>